<evidence type="ECO:0008006" key="4">
    <source>
        <dbReference type="Google" id="ProtNLM"/>
    </source>
</evidence>
<dbReference type="Pfam" id="PF19617">
    <property type="entry name" value="DUF6122"/>
    <property type="match status" value="1"/>
</dbReference>
<organism evidence="2 3">
    <name type="scientific">Pontibacter qinzhouensis</name>
    <dbReference type="NCBI Taxonomy" id="2603253"/>
    <lineage>
        <taxon>Bacteria</taxon>
        <taxon>Pseudomonadati</taxon>
        <taxon>Bacteroidota</taxon>
        <taxon>Cytophagia</taxon>
        <taxon>Cytophagales</taxon>
        <taxon>Hymenobacteraceae</taxon>
        <taxon>Pontibacter</taxon>
    </lineage>
</organism>
<evidence type="ECO:0000256" key="1">
    <source>
        <dbReference type="SAM" id="Phobius"/>
    </source>
</evidence>
<comment type="caution">
    <text evidence="2">The sequence shown here is derived from an EMBL/GenBank/DDBJ whole genome shotgun (WGS) entry which is preliminary data.</text>
</comment>
<keyword evidence="1" id="KW-0812">Transmembrane</keyword>
<dbReference type="OrthoDB" id="289051at2"/>
<accession>A0A5C8KDN5</accession>
<reference evidence="2 3" key="1">
    <citation type="submission" date="2019-08" db="EMBL/GenBank/DDBJ databases">
        <authorList>
            <person name="Shi S."/>
        </authorList>
    </citation>
    <scope>NUCLEOTIDE SEQUENCE [LARGE SCALE GENOMIC DNA]</scope>
    <source>
        <strain evidence="2 3">GY10130</strain>
    </source>
</reference>
<sequence>MIPLSFLLHLFLHVAVPLAVAWLFYREQWQRATLLMLAGLLIDLDHLAATPIVDPDRCSVGYHFLHSYWLSAVYVVLAIIPKTRLIGLGLVIHIVLDTLECLKQGNLNW</sequence>
<evidence type="ECO:0000313" key="3">
    <source>
        <dbReference type="Proteomes" id="UP000321926"/>
    </source>
</evidence>
<name>A0A5C8KDN5_9BACT</name>
<dbReference type="EMBL" id="VRTY01000006">
    <property type="protein sequence ID" value="TXK51990.1"/>
    <property type="molecule type" value="Genomic_DNA"/>
</dbReference>
<protein>
    <recommendedName>
        <fullName evidence="4">Metal-dependent hydrolase</fullName>
    </recommendedName>
</protein>
<proteinExistence type="predicted"/>
<feature type="transmembrane region" description="Helical" evidence="1">
    <location>
        <begin position="6"/>
        <end position="25"/>
    </location>
</feature>
<dbReference type="AlphaFoldDB" id="A0A5C8KDN5"/>
<keyword evidence="1" id="KW-0472">Membrane</keyword>
<gene>
    <name evidence="2" type="ORF">FVR03_02605</name>
</gene>
<keyword evidence="3" id="KW-1185">Reference proteome</keyword>
<keyword evidence="1" id="KW-1133">Transmembrane helix</keyword>
<dbReference type="Proteomes" id="UP000321926">
    <property type="component" value="Unassembled WGS sequence"/>
</dbReference>
<dbReference type="RefSeq" id="WP_147920204.1">
    <property type="nucleotide sequence ID" value="NZ_VRTY01000006.1"/>
</dbReference>
<evidence type="ECO:0000313" key="2">
    <source>
        <dbReference type="EMBL" id="TXK51990.1"/>
    </source>
</evidence>
<dbReference type="InterPro" id="IPR046125">
    <property type="entry name" value="DUF6122"/>
</dbReference>